<evidence type="ECO:0000256" key="7">
    <source>
        <dbReference type="ARBA" id="ARBA00022824"/>
    </source>
</evidence>
<feature type="transmembrane region" description="Helical" evidence="14">
    <location>
        <begin position="12"/>
        <end position="30"/>
    </location>
</feature>
<comment type="caution">
    <text evidence="17">The sequence shown here is derived from an EMBL/GenBank/DDBJ whole genome shotgun (WGS) entry which is preliminary data.</text>
</comment>
<keyword evidence="9 14" id="KW-1133">Transmembrane helix</keyword>
<comment type="cofactor">
    <cofactor evidence="1">
        <name>Zn(2+)</name>
        <dbReference type="ChEBI" id="CHEBI:29105"/>
    </cofactor>
</comment>
<feature type="transmembrane region" description="Helical" evidence="14">
    <location>
        <begin position="633"/>
        <end position="654"/>
    </location>
</feature>
<evidence type="ECO:0000256" key="5">
    <source>
        <dbReference type="ARBA" id="ARBA00022723"/>
    </source>
</evidence>
<feature type="domain" description="Peptidase M28" evidence="15">
    <location>
        <begin position="139"/>
        <end position="351"/>
    </location>
</feature>
<keyword evidence="5 13" id="KW-0479">Metal-binding</keyword>
<evidence type="ECO:0000256" key="10">
    <source>
        <dbReference type="ARBA" id="ARBA00023049"/>
    </source>
</evidence>
<evidence type="ECO:0000256" key="11">
    <source>
        <dbReference type="ARBA" id="ARBA00023136"/>
    </source>
</evidence>
<dbReference type="Pfam" id="PF04389">
    <property type="entry name" value="Peptidase_M28"/>
    <property type="match status" value="1"/>
</dbReference>
<dbReference type="CDD" id="cd03875">
    <property type="entry name" value="M28_Fxna_like"/>
    <property type="match status" value="1"/>
</dbReference>
<feature type="transmembrane region" description="Helical" evidence="14">
    <location>
        <begin position="563"/>
        <end position="586"/>
    </location>
</feature>
<evidence type="ECO:0000256" key="2">
    <source>
        <dbReference type="ARBA" id="ARBA00004477"/>
    </source>
</evidence>
<evidence type="ECO:0000256" key="8">
    <source>
        <dbReference type="ARBA" id="ARBA00022833"/>
    </source>
</evidence>
<dbReference type="Pfam" id="PF22249">
    <property type="entry name" value="ERMP1-TM"/>
    <property type="match status" value="1"/>
</dbReference>
<protein>
    <recommendedName>
        <fullName evidence="13">Peptide hydrolase</fullName>
        <ecNumber evidence="13">3.4.-.-</ecNumber>
    </recommendedName>
</protein>
<keyword evidence="8 13" id="KW-0862">Zinc</keyword>
<keyword evidence="3 13" id="KW-0645">Protease</keyword>
<dbReference type="SUPFAM" id="SSF53187">
    <property type="entry name" value="Zn-dependent exopeptidases"/>
    <property type="match status" value="1"/>
</dbReference>
<comment type="subcellular location">
    <subcellularLocation>
        <location evidence="2">Endoplasmic reticulum membrane</location>
        <topology evidence="2">Multi-pass membrane protein</topology>
    </subcellularLocation>
</comment>
<dbReference type="PANTHER" id="PTHR12147">
    <property type="entry name" value="METALLOPEPTIDASE M28 FAMILY MEMBER"/>
    <property type="match status" value="1"/>
</dbReference>
<evidence type="ECO:0000313" key="17">
    <source>
        <dbReference type="EMBL" id="KAK7456416.1"/>
    </source>
</evidence>
<accession>A0ABR1JBL7</accession>
<feature type="domain" description="Endoplasmic reticulum metallopeptidase 1/1-A TM" evidence="16">
    <location>
        <begin position="441"/>
        <end position="640"/>
    </location>
</feature>
<evidence type="ECO:0000256" key="13">
    <source>
        <dbReference type="RuleBase" id="RU361240"/>
    </source>
</evidence>
<organism evidence="17 18">
    <name type="scientific">Marasmiellus scandens</name>
    <dbReference type="NCBI Taxonomy" id="2682957"/>
    <lineage>
        <taxon>Eukaryota</taxon>
        <taxon>Fungi</taxon>
        <taxon>Dikarya</taxon>
        <taxon>Basidiomycota</taxon>
        <taxon>Agaricomycotina</taxon>
        <taxon>Agaricomycetes</taxon>
        <taxon>Agaricomycetidae</taxon>
        <taxon>Agaricales</taxon>
        <taxon>Marasmiineae</taxon>
        <taxon>Omphalotaceae</taxon>
        <taxon>Marasmiellus</taxon>
    </lineage>
</organism>
<feature type="transmembrane region" description="Helical" evidence="14">
    <location>
        <begin position="484"/>
        <end position="505"/>
    </location>
</feature>
<feature type="transmembrane region" description="Helical" evidence="14">
    <location>
        <begin position="397"/>
        <end position="414"/>
    </location>
</feature>
<dbReference type="PANTHER" id="PTHR12147:SF22">
    <property type="entry name" value="ENDOPLASMIC RETICULUM METALLOPEPTIDASE 1"/>
    <property type="match status" value="1"/>
</dbReference>
<evidence type="ECO:0000256" key="12">
    <source>
        <dbReference type="ARBA" id="ARBA00023180"/>
    </source>
</evidence>
<keyword evidence="6 13" id="KW-0378">Hydrolase</keyword>
<evidence type="ECO:0000256" key="9">
    <source>
        <dbReference type="ARBA" id="ARBA00022989"/>
    </source>
</evidence>
<keyword evidence="18" id="KW-1185">Reference proteome</keyword>
<evidence type="ECO:0000259" key="16">
    <source>
        <dbReference type="Pfam" id="PF22249"/>
    </source>
</evidence>
<dbReference type="EMBL" id="JBANRG010000021">
    <property type="protein sequence ID" value="KAK7456416.1"/>
    <property type="molecule type" value="Genomic_DNA"/>
</dbReference>
<evidence type="ECO:0000256" key="14">
    <source>
        <dbReference type="SAM" id="Phobius"/>
    </source>
</evidence>
<comment type="similarity">
    <text evidence="13">Belongs to the peptidase M28 family.</text>
</comment>
<gene>
    <name evidence="17" type="ORF">VKT23_010664</name>
</gene>
<keyword evidence="10" id="KW-0482">Metalloprotease</keyword>
<evidence type="ECO:0000256" key="3">
    <source>
        <dbReference type="ARBA" id="ARBA00022670"/>
    </source>
</evidence>
<keyword evidence="4 14" id="KW-0812">Transmembrane</keyword>
<keyword evidence="7" id="KW-0256">Endoplasmic reticulum</keyword>
<keyword evidence="11 14" id="KW-0472">Membrane</keyword>
<dbReference type="InterPro" id="IPR007484">
    <property type="entry name" value="Peptidase_M28"/>
</dbReference>
<evidence type="ECO:0000259" key="15">
    <source>
        <dbReference type="Pfam" id="PF04389"/>
    </source>
</evidence>
<sequence>MTSTRQTRWGPLSSLLILAPILLGIPWLTYRQHASLPEPLTDTINPVTKLPQISEARILGVSKHLSEDIGFRTPGTYEHALGDKWMYEQVEEFKKKCDEMIAESGRKLECEIWRQEGSGSHRFDMMGSRLYKNYVDLSNIVVRVSDGTAEGKQHAVLVNSHLDSTLPTPGAADDALAVGIMMECMRVLVETPGWSPRHAIVFLFNNAEESLQDGSHLFSTQHPVASTIRAVVNLEAAGTTGRELLFQATSEQMIEAYSHVPRPFGTVVANDVFSSGIIMSERVLLSCFSVRLFILFHHCSTDFRQFQQYLNVTGLDIAVVGNSYLYHMRKDLVENIQPGVAQNMGENTLALLQHLSSDPDVLPSLIGGYTKPTTVYYSLLGFFFLYSFSTAEVMHTVLLSACSALVSWVCMAPLPSGQKSRSKTNGNAVGSRIASTDGLSVKELLRGAAAAVLGFVGALGGANVVAVIMAKVLGKGMSWFSNEYSTMVLYGPPAVLGALVSQLILGPVQEVAVYASILLIQSTLAVSIQFLGVGSASLFFISSLSLFLALLFNPLFSGSTGKVSLVTYAIGSALPLITGTMAMLPTLEVFVPLTGRMGADVPADNLIATIVAAISSLAVPLFLPFVHRFGRSTLVRAIFLFGIASAIPLAIFAVREPFDEMHQKRLFVLRTENITTGEHHLHLSTSDGAPGFEALVHEIAREFGSGPEENEEALPEPIVMDHYNADWDPMFPFSLFLTPYKVPLTMDPGYISPWTAPETKFSITAEEDVVDLVGGTRSLKLRVYHPGLIWTVIAFDAHVLKWNLDDNPPDEYTRHHVKEASFYGKDSWSLDLVIKLPEGSGSESDPGILVNFIGLQEQGMWPGKKSLLEQGQERGQKALDKNIGSTLMMFRNLDAWIEERTGGKVDAMLLGCVAGVERV</sequence>
<dbReference type="InterPro" id="IPR048024">
    <property type="entry name" value="Fxna-like_M28_dom"/>
</dbReference>
<evidence type="ECO:0000256" key="4">
    <source>
        <dbReference type="ARBA" id="ARBA00022692"/>
    </source>
</evidence>
<keyword evidence="12" id="KW-0325">Glycoprotein</keyword>
<dbReference type="InterPro" id="IPR053974">
    <property type="entry name" value="ERMP1_1-A_TM"/>
</dbReference>
<feature type="transmembrane region" description="Helical" evidence="14">
    <location>
        <begin position="448"/>
        <end position="472"/>
    </location>
</feature>
<evidence type="ECO:0000313" key="18">
    <source>
        <dbReference type="Proteomes" id="UP001498398"/>
    </source>
</evidence>
<dbReference type="InterPro" id="IPR045175">
    <property type="entry name" value="M28_fam"/>
</dbReference>
<name>A0ABR1JBL7_9AGAR</name>
<dbReference type="EC" id="3.4.-.-" evidence="13"/>
<feature type="transmembrane region" description="Helical" evidence="14">
    <location>
        <begin position="538"/>
        <end position="556"/>
    </location>
</feature>
<dbReference type="Proteomes" id="UP001498398">
    <property type="component" value="Unassembled WGS sequence"/>
</dbReference>
<dbReference type="Gene3D" id="3.40.630.10">
    <property type="entry name" value="Zn peptidases"/>
    <property type="match status" value="1"/>
</dbReference>
<feature type="transmembrane region" description="Helical" evidence="14">
    <location>
        <begin position="606"/>
        <end position="626"/>
    </location>
</feature>
<reference evidence="17 18" key="1">
    <citation type="submission" date="2024-01" db="EMBL/GenBank/DDBJ databases">
        <title>A draft genome for the cacao thread blight pathogen Marasmiellus scandens.</title>
        <authorList>
            <person name="Baruah I.K."/>
            <person name="Leung J."/>
            <person name="Bukari Y."/>
            <person name="Amoako-Attah I."/>
            <person name="Meinhardt L.W."/>
            <person name="Bailey B.A."/>
            <person name="Cohen S.P."/>
        </authorList>
    </citation>
    <scope>NUCLEOTIDE SEQUENCE [LARGE SCALE GENOMIC DNA]</scope>
    <source>
        <strain evidence="17 18">GH-19</strain>
    </source>
</reference>
<evidence type="ECO:0000256" key="1">
    <source>
        <dbReference type="ARBA" id="ARBA00001947"/>
    </source>
</evidence>
<proteinExistence type="inferred from homology"/>
<evidence type="ECO:0000256" key="6">
    <source>
        <dbReference type="ARBA" id="ARBA00022801"/>
    </source>
</evidence>
<feature type="transmembrane region" description="Helical" evidence="14">
    <location>
        <begin position="512"/>
        <end position="532"/>
    </location>
</feature>